<evidence type="ECO:0008006" key="3">
    <source>
        <dbReference type="Google" id="ProtNLM"/>
    </source>
</evidence>
<evidence type="ECO:0000313" key="2">
    <source>
        <dbReference type="Proteomes" id="UP000299102"/>
    </source>
</evidence>
<sequence length="89" mass="10200">MNIGMVIAPCTRVALEERILEMVTTATKRKASDDVREDWKVPDTTWVNGVSGCNKITWVLKHFELRRDVVITTTREAARDLKEKLASRQ</sequence>
<dbReference type="AlphaFoldDB" id="A0A4C1TQW0"/>
<evidence type="ECO:0000313" key="1">
    <source>
        <dbReference type="EMBL" id="GBP16381.1"/>
    </source>
</evidence>
<dbReference type="InterPro" id="IPR027417">
    <property type="entry name" value="P-loop_NTPase"/>
</dbReference>
<reference evidence="1 2" key="1">
    <citation type="journal article" date="2019" name="Commun. Biol.">
        <title>The bagworm genome reveals a unique fibroin gene that provides high tensile strength.</title>
        <authorList>
            <person name="Kono N."/>
            <person name="Nakamura H."/>
            <person name="Ohtoshi R."/>
            <person name="Tomita M."/>
            <person name="Numata K."/>
            <person name="Arakawa K."/>
        </authorList>
    </citation>
    <scope>NUCLEOTIDE SEQUENCE [LARGE SCALE GENOMIC DNA]</scope>
</reference>
<name>A0A4C1TQW0_EUMVA</name>
<dbReference type="Gene3D" id="3.40.50.300">
    <property type="entry name" value="P-loop containing nucleotide triphosphate hydrolases"/>
    <property type="match status" value="1"/>
</dbReference>
<dbReference type="Proteomes" id="UP000299102">
    <property type="component" value="Unassembled WGS sequence"/>
</dbReference>
<dbReference type="EMBL" id="BGZK01000079">
    <property type="protein sequence ID" value="GBP16381.1"/>
    <property type="molecule type" value="Genomic_DNA"/>
</dbReference>
<proteinExistence type="predicted"/>
<organism evidence="1 2">
    <name type="scientific">Eumeta variegata</name>
    <name type="common">Bagworm moth</name>
    <name type="synonym">Eumeta japonica</name>
    <dbReference type="NCBI Taxonomy" id="151549"/>
    <lineage>
        <taxon>Eukaryota</taxon>
        <taxon>Metazoa</taxon>
        <taxon>Ecdysozoa</taxon>
        <taxon>Arthropoda</taxon>
        <taxon>Hexapoda</taxon>
        <taxon>Insecta</taxon>
        <taxon>Pterygota</taxon>
        <taxon>Neoptera</taxon>
        <taxon>Endopterygota</taxon>
        <taxon>Lepidoptera</taxon>
        <taxon>Glossata</taxon>
        <taxon>Ditrysia</taxon>
        <taxon>Tineoidea</taxon>
        <taxon>Psychidae</taxon>
        <taxon>Oiketicinae</taxon>
        <taxon>Eumeta</taxon>
    </lineage>
</organism>
<dbReference type="OrthoDB" id="9995375at2759"/>
<accession>A0A4C1TQW0</accession>
<protein>
    <recommendedName>
        <fullName evidence="3">(+)RNA virus helicase C-terminal domain-containing protein</fullName>
    </recommendedName>
</protein>
<keyword evidence="2" id="KW-1185">Reference proteome</keyword>
<comment type="caution">
    <text evidence="1">The sequence shown here is derived from an EMBL/GenBank/DDBJ whole genome shotgun (WGS) entry which is preliminary data.</text>
</comment>
<gene>
    <name evidence="1" type="ORF">EVAR_9964_1</name>
</gene>